<proteinExistence type="predicted"/>
<evidence type="ECO:0000313" key="1">
    <source>
        <dbReference type="EMBL" id="XBX79437.1"/>
    </source>
</evidence>
<dbReference type="AlphaFoldDB" id="A0AAU7VYX5"/>
<dbReference type="EMBL" id="CP158357">
    <property type="protein sequence ID" value="XBX79437.1"/>
    <property type="molecule type" value="Genomic_DNA"/>
</dbReference>
<name>A0AAU7VYX5_9MICO</name>
<dbReference type="RefSeq" id="WP_350352469.1">
    <property type="nucleotide sequence ID" value="NZ_CP158357.1"/>
</dbReference>
<protein>
    <submittedName>
        <fullName evidence="1">Uncharacterized protein</fullName>
    </submittedName>
</protein>
<accession>A0AAU7VYX5</accession>
<gene>
    <name evidence="1" type="ORF">ABS642_04970</name>
</gene>
<reference evidence="1" key="1">
    <citation type="submission" date="2024-06" db="EMBL/GenBank/DDBJ databases">
        <title>Draft genome sequence of Microbacterium sp. strain A8/3-1, isolated from Oxytropis tragacanthoides Fisch. ex DC. Root nodules in the Altai region of Russia.</title>
        <authorList>
            <person name="Sazanova A."/>
            <person name="Guro P."/>
            <person name="Kuznetsova I."/>
            <person name="Belimov A."/>
            <person name="Safronova V."/>
        </authorList>
    </citation>
    <scope>NUCLEOTIDE SEQUENCE</scope>
    <source>
        <strain evidence="1">A8/3-1</strain>
    </source>
</reference>
<sequence>MDETTRILQDLLTRAAAAHGVHEQENLGGVYDEQWPQWYAAHMNAALEDLGLRILSADSDAALAAEDSAREELGETPQTTQ</sequence>
<organism evidence="1">
    <name type="scientific">Microbacterium sp. A8/3-1</name>
    <dbReference type="NCBI Taxonomy" id="3160749"/>
    <lineage>
        <taxon>Bacteria</taxon>
        <taxon>Bacillati</taxon>
        <taxon>Actinomycetota</taxon>
        <taxon>Actinomycetes</taxon>
        <taxon>Micrococcales</taxon>
        <taxon>Microbacteriaceae</taxon>
        <taxon>Microbacterium</taxon>
    </lineage>
</organism>